<keyword evidence="3" id="KW-1185">Reference proteome</keyword>
<evidence type="ECO:0000256" key="1">
    <source>
        <dbReference type="SAM" id="SignalP"/>
    </source>
</evidence>
<gene>
    <name evidence="2" type="ORF">POCTA_138.1.T0580134</name>
</gene>
<dbReference type="AlphaFoldDB" id="A0A8S1V6J5"/>
<comment type="caution">
    <text evidence="2">The sequence shown here is derived from an EMBL/GenBank/DDBJ whole genome shotgun (WGS) entry which is preliminary data.</text>
</comment>
<proteinExistence type="predicted"/>
<protein>
    <recommendedName>
        <fullName evidence="4">Transmembrane protein</fullName>
    </recommendedName>
</protein>
<organism evidence="2 3">
    <name type="scientific">Paramecium octaurelia</name>
    <dbReference type="NCBI Taxonomy" id="43137"/>
    <lineage>
        <taxon>Eukaryota</taxon>
        <taxon>Sar</taxon>
        <taxon>Alveolata</taxon>
        <taxon>Ciliophora</taxon>
        <taxon>Intramacronucleata</taxon>
        <taxon>Oligohymenophorea</taxon>
        <taxon>Peniculida</taxon>
        <taxon>Parameciidae</taxon>
        <taxon>Paramecium</taxon>
    </lineage>
</organism>
<feature type="chain" id="PRO_5035738828" description="Transmembrane protein" evidence="1">
    <location>
        <begin position="16"/>
        <end position="277"/>
    </location>
</feature>
<evidence type="ECO:0000313" key="2">
    <source>
        <dbReference type="EMBL" id="CAD8171439.1"/>
    </source>
</evidence>
<name>A0A8S1V6J5_PAROT</name>
<evidence type="ECO:0008006" key="4">
    <source>
        <dbReference type="Google" id="ProtNLM"/>
    </source>
</evidence>
<accession>A0A8S1V6J5</accession>
<keyword evidence="1" id="KW-0732">Signal</keyword>
<dbReference type="EMBL" id="CAJJDP010000057">
    <property type="protein sequence ID" value="CAD8171439.1"/>
    <property type="molecule type" value="Genomic_DNA"/>
</dbReference>
<feature type="signal peptide" evidence="1">
    <location>
        <begin position="1"/>
        <end position="15"/>
    </location>
</feature>
<reference evidence="2" key="1">
    <citation type="submission" date="2021-01" db="EMBL/GenBank/DDBJ databases">
        <authorList>
            <consortium name="Genoscope - CEA"/>
            <person name="William W."/>
        </authorList>
    </citation>
    <scope>NUCLEOTIDE SEQUENCE</scope>
</reference>
<dbReference type="Proteomes" id="UP000683925">
    <property type="component" value="Unassembled WGS sequence"/>
</dbReference>
<evidence type="ECO:0000313" key="3">
    <source>
        <dbReference type="Proteomes" id="UP000683925"/>
    </source>
</evidence>
<sequence>MIILIFIFLIWYTSNQTDSRFKTKYYTNGSKHSHQILITFRLQLRLNGVLLFGSNEDLDPQTMDEQDLKLKIKAKLILFLIRSIYYASSQQDILIENLLTYKKGSYKSGCMNDCKGYNNTESVSKPYCQNSHCECQMNQFGQTQIPFNENFSFINIAALICDYYAISQLMKNLIQFDIQTNSLIGNSQLVQEQNLANGIILKIELSKLLNIQTSFTQDQVIIIPKMRNWILEYYQRNHQIIGIQKGIKQQLLFLEPVLVVLLIIEGSLINLSKNILD</sequence>